<accession>A0AAD6X6Y0</accession>
<keyword evidence="2" id="KW-1185">Reference proteome</keyword>
<evidence type="ECO:0000313" key="2">
    <source>
        <dbReference type="Proteomes" id="UP001218188"/>
    </source>
</evidence>
<protein>
    <submittedName>
        <fullName evidence="1">Uncharacterized protein</fullName>
    </submittedName>
</protein>
<comment type="caution">
    <text evidence="1">The sequence shown here is derived from an EMBL/GenBank/DDBJ whole genome shotgun (WGS) entry which is preliminary data.</text>
</comment>
<name>A0AAD6X6Y0_9AGAR</name>
<organism evidence="1 2">
    <name type="scientific">Mycena alexandri</name>
    <dbReference type="NCBI Taxonomy" id="1745969"/>
    <lineage>
        <taxon>Eukaryota</taxon>
        <taxon>Fungi</taxon>
        <taxon>Dikarya</taxon>
        <taxon>Basidiomycota</taxon>
        <taxon>Agaricomycotina</taxon>
        <taxon>Agaricomycetes</taxon>
        <taxon>Agaricomycetidae</taxon>
        <taxon>Agaricales</taxon>
        <taxon>Marasmiineae</taxon>
        <taxon>Mycenaceae</taxon>
        <taxon>Mycena</taxon>
    </lineage>
</organism>
<dbReference type="Proteomes" id="UP001218188">
    <property type="component" value="Unassembled WGS sequence"/>
</dbReference>
<evidence type="ECO:0000313" key="1">
    <source>
        <dbReference type="EMBL" id="KAJ7041303.1"/>
    </source>
</evidence>
<reference evidence="1" key="1">
    <citation type="submission" date="2023-03" db="EMBL/GenBank/DDBJ databases">
        <title>Massive genome expansion in bonnet fungi (Mycena s.s.) driven by repeated elements and novel gene families across ecological guilds.</title>
        <authorList>
            <consortium name="Lawrence Berkeley National Laboratory"/>
            <person name="Harder C.B."/>
            <person name="Miyauchi S."/>
            <person name="Viragh M."/>
            <person name="Kuo A."/>
            <person name="Thoen E."/>
            <person name="Andreopoulos B."/>
            <person name="Lu D."/>
            <person name="Skrede I."/>
            <person name="Drula E."/>
            <person name="Henrissat B."/>
            <person name="Morin E."/>
            <person name="Kohler A."/>
            <person name="Barry K."/>
            <person name="LaButti K."/>
            <person name="Morin E."/>
            <person name="Salamov A."/>
            <person name="Lipzen A."/>
            <person name="Mereny Z."/>
            <person name="Hegedus B."/>
            <person name="Baldrian P."/>
            <person name="Stursova M."/>
            <person name="Weitz H."/>
            <person name="Taylor A."/>
            <person name="Grigoriev I.V."/>
            <person name="Nagy L.G."/>
            <person name="Martin F."/>
            <person name="Kauserud H."/>
        </authorList>
    </citation>
    <scope>NUCLEOTIDE SEQUENCE</scope>
    <source>
        <strain evidence="1">CBHHK200</strain>
    </source>
</reference>
<dbReference type="AlphaFoldDB" id="A0AAD6X6Y0"/>
<dbReference type="EMBL" id="JARJCM010000017">
    <property type="protein sequence ID" value="KAJ7041303.1"/>
    <property type="molecule type" value="Genomic_DNA"/>
</dbReference>
<gene>
    <name evidence="1" type="ORF">C8F04DRAFT_1177133</name>
</gene>
<sequence length="455" mass="51910">MASLLPAAATNPLQAHDAEVDLSENQVPEGVDFGPDVEEGDLPQARDITSCSNDLIKTAVSRFGKSPQKHDPVYESIRQNLWDTLDKRFGFVNPLSSLDRRVVKFAARDPPRSPVDEKLLPVIIGVPDIGPTLASEGLVSILSTFFGQCLEARSAGSIDKLLLDYHRRSEWPSSPFQFTCEWLTSMRTGDIRLYYVLRRHDNGDGSQVLLLPRATDLLEVLRRGWGPDIADVVQHLLARGTTFWLAFMSHNIKQASHTSIRRTHVKREIDSGLGYRPHKHKFTHEDYSVYLALRSDRVMHGPRGRIALQYGGAIVRIARETIADVHFLRQFDEAMYDDGDCLWDGSSEYAYWHEVLSERSEQTTTLSLWPKPHAWVRGTLSTGPWTYQCEEWFRKREGHFASNVFIPGTTKQWRKNMRFQHKVMECLDGYERVAQDILKNLIARSVGTDARMNFD</sequence>
<proteinExistence type="predicted"/>